<comment type="caution">
    <text evidence="2">The sequence shown here is derived from an EMBL/GenBank/DDBJ whole genome shotgun (WGS) entry which is preliminary data.</text>
</comment>
<feature type="transmembrane region" description="Helical" evidence="1">
    <location>
        <begin position="6"/>
        <end position="27"/>
    </location>
</feature>
<accession>A0ABN8QH55</accession>
<keyword evidence="3" id="KW-1185">Reference proteome</keyword>
<dbReference type="EMBL" id="CALNXK010000121">
    <property type="protein sequence ID" value="CAH3161860.1"/>
    <property type="molecule type" value="Genomic_DNA"/>
</dbReference>
<keyword evidence="1" id="KW-0812">Transmembrane</keyword>
<keyword evidence="1" id="KW-0472">Membrane</keyword>
<evidence type="ECO:0000313" key="2">
    <source>
        <dbReference type="EMBL" id="CAH3161860.1"/>
    </source>
</evidence>
<keyword evidence="1" id="KW-1133">Transmembrane helix</keyword>
<sequence>MVSFKYFFSSALFGGIIGGICGVMLTFKIYVNGNEEPAEDPNEEELQPAIQEEMILNPVHQGNVQNNVCDRLEHRKQLGYVFLKVEKGSLVKTYLE</sequence>
<reference evidence="2 3" key="1">
    <citation type="submission" date="2022-05" db="EMBL/GenBank/DDBJ databases">
        <authorList>
            <consortium name="Genoscope - CEA"/>
            <person name="William W."/>
        </authorList>
    </citation>
    <scope>NUCLEOTIDE SEQUENCE [LARGE SCALE GENOMIC DNA]</scope>
</reference>
<proteinExistence type="predicted"/>
<organism evidence="2 3">
    <name type="scientific">Porites lobata</name>
    <dbReference type="NCBI Taxonomy" id="104759"/>
    <lineage>
        <taxon>Eukaryota</taxon>
        <taxon>Metazoa</taxon>
        <taxon>Cnidaria</taxon>
        <taxon>Anthozoa</taxon>
        <taxon>Hexacorallia</taxon>
        <taxon>Scleractinia</taxon>
        <taxon>Fungiina</taxon>
        <taxon>Poritidae</taxon>
        <taxon>Porites</taxon>
    </lineage>
</organism>
<dbReference type="Proteomes" id="UP001159405">
    <property type="component" value="Unassembled WGS sequence"/>
</dbReference>
<gene>
    <name evidence="2" type="ORF">PLOB_00005041</name>
</gene>
<evidence type="ECO:0000313" key="3">
    <source>
        <dbReference type="Proteomes" id="UP001159405"/>
    </source>
</evidence>
<name>A0ABN8QH55_9CNID</name>
<evidence type="ECO:0000256" key="1">
    <source>
        <dbReference type="SAM" id="Phobius"/>
    </source>
</evidence>
<protein>
    <submittedName>
        <fullName evidence="2">Uncharacterized protein</fullName>
    </submittedName>
</protein>